<proteinExistence type="predicted"/>
<evidence type="ECO:0000313" key="2">
    <source>
        <dbReference type="EMBL" id="VEL30137.1"/>
    </source>
</evidence>
<reference evidence="2" key="1">
    <citation type="submission" date="2018-11" db="EMBL/GenBank/DDBJ databases">
        <authorList>
            <consortium name="Pathogen Informatics"/>
        </authorList>
    </citation>
    <scope>NUCLEOTIDE SEQUENCE</scope>
</reference>
<sequence length="66" mass="7172">MQWARNVLTPAESSHWAPDAEKPGPPPSCVIGLCGENDIRGRVDGSTQSEWLQMSLQPLTGRAQRG</sequence>
<evidence type="ECO:0000256" key="1">
    <source>
        <dbReference type="SAM" id="MobiDB-lite"/>
    </source>
</evidence>
<organism evidence="2 3">
    <name type="scientific">Protopolystoma xenopodis</name>
    <dbReference type="NCBI Taxonomy" id="117903"/>
    <lineage>
        <taxon>Eukaryota</taxon>
        <taxon>Metazoa</taxon>
        <taxon>Spiralia</taxon>
        <taxon>Lophotrochozoa</taxon>
        <taxon>Platyhelminthes</taxon>
        <taxon>Monogenea</taxon>
        <taxon>Polyopisthocotylea</taxon>
        <taxon>Polystomatidea</taxon>
        <taxon>Polystomatidae</taxon>
        <taxon>Protopolystoma</taxon>
    </lineage>
</organism>
<dbReference type="AlphaFoldDB" id="A0A3S5B0I6"/>
<name>A0A3S5B0I6_9PLAT</name>
<gene>
    <name evidence="2" type="ORF">PXEA_LOCUS23577</name>
</gene>
<comment type="caution">
    <text evidence="2">The sequence shown here is derived from an EMBL/GenBank/DDBJ whole genome shotgun (WGS) entry which is preliminary data.</text>
</comment>
<dbReference type="Proteomes" id="UP000784294">
    <property type="component" value="Unassembled WGS sequence"/>
</dbReference>
<feature type="region of interest" description="Disordered" evidence="1">
    <location>
        <begin position="1"/>
        <end position="27"/>
    </location>
</feature>
<protein>
    <submittedName>
        <fullName evidence="2">Uncharacterized protein</fullName>
    </submittedName>
</protein>
<accession>A0A3S5B0I6</accession>
<evidence type="ECO:0000313" key="3">
    <source>
        <dbReference type="Proteomes" id="UP000784294"/>
    </source>
</evidence>
<keyword evidence="3" id="KW-1185">Reference proteome</keyword>
<dbReference type="EMBL" id="CAAALY010109703">
    <property type="protein sequence ID" value="VEL30137.1"/>
    <property type="molecule type" value="Genomic_DNA"/>
</dbReference>